<dbReference type="CDD" id="cd00303">
    <property type="entry name" value="retropepsin_like"/>
    <property type="match status" value="1"/>
</dbReference>
<accession>A0A814A7T0</accession>
<gene>
    <name evidence="2" type="ORF">OXX778_LOCUS11898</name>
</gene>
<organism evidence="2 3">
    <name type="scientific">Brachionus calyciflorus</name>
    <dbReference type="NCBI Taxonomy" id="104777"/>
    <lineage>
        <taxon>Eukaryota</taxon>
        <taxon>Metazoa</taxon>
        <taxon>Spiralia</taxon>
        <taxon>Gnathifera</taxon>
        <taxon>Rotifera</taxon>
        <taxon>Eurotatoria</taxon>
        <taxon>Monogononta</taxon>
        <taxon>Pseudotrocha</taxon>
        <taxon>Ploima</taxon>
        <taxon>Brachionidae</taxon>
        <taxon>Brachionus</taxon>
    </lineage>
</organism>
<dbReference type="OrthoDB" id="10149268at2759"/>
<comment type="caution">
    <text evidence="2">The sequence shown here is derived from an EMBL/GenBank/DDBJ whole genome shotgun (WGS) entry which is preliminary data.</text>
</comment>
<evidence type="ECO:0000256" key="1">
    <source>
        <dbReference type="SAM" id="MobiDB-lite"/>
    </source>
</evidence>
<feature type="region of interest" description="Disordered" evidence="1">
    <location>
        <begin position="203"/>
        <end position="225"/>
    </location>
</feature>
<dbReference type="AlphaFoldDB" id="A0A814A7T0"/>
<dbReference type="Gene3D" id="2.40.70.10">
    <property type="entry name" value="Acid Proteases"/>
    <property type="match status" value="1"/>
</dbReference>
<evidence type="ECO:0000313" key="2">
    <source>
        <dbReference type="EMBL" id="CAF0910931.1"/>
    </source>
</evidence>
<sequence>MRRGIAAFKYDCIIYNWNDVQKIEAIKICLTGKAKKLFEQMTETDKASIKSIFEKLKRGCVKSPEYYLNLFYSRQLKHEEKISTFCYEIEKLIDKGLPGLDEENRTRMLRSRLLSAKWPEIVHIFDKSVDYKEIYQGKFQIKEEVDLNKIDQSRTRFYKFNGTCNFCQKFVHKASDCIARKNQSSIQNQGNFQKRLRFQENNEFQSQNHTRPSSGNSQSNERKEQQGYMIEAEIEVNSDEYQETNLIECQNIVCCNKTKLVKIESNVELFGQDLKVKFLVDSGSIASFISPNSLPKSLSDKIDNFAKYGNKVCKSLDLRKTNFTIKSALNTKEVECAVGKVKFKMNDWEGEHEFIFAKLSEPAILGIDFLNKFGANLDFTDQKIVIKFNNQVQKITMINDL</sequence>
<name>A0A814A7T0_9BILA</name>
<protein>
    <submittedName>
        <fullName evidence="2">Uncharacterized protein</fullName>
    </submittedName>
</protein>
<reference evidence="2" key="1">
    <citation type="submission" date="2021-02" db="EMBL/GenBank/DDBJ databases">
        <authorList>
            <person name="Nowell W R."/>
        </authorList>
    </citation>
    <scope>NUCLEOTIDE SEQUENCE</scope>
    <source>
        <strain evidence="2">Ploen Becks lab</strain>
    </source>
</reference>
<dbReference type="EMBL" id="CAJNOC010002075">
    <property type="protein sequence ID" value="CAF0910931.1"/>
    <property type="molecule type" value="Genomic_DNA"/>
</dbReference>
<proteinExistence type="predicted"/>
<dbReference type="Proteomes" id="UP000663879">
    <property type="component" value="Unassembled WGS sequence"/>
</dbReference>
<dbReference type="InterPro" id="IPR021109">
    <property type="entry name" value="Peptidase_aspartic_dom_sf"/>
</dbReference>
<evidence type="ECO:0000313" key="3">
    <source>
        <dbReference type="Proteomes" id="UP000663879"/>
    </source>
</evidence>
<keyword evidence="3" id="KW-1185">Reference proteome</keyword>
<feature type="compositionally biased region" description="Polar residues" evidence="1">
    <location>
        <begin position="203"/>
        <end position="219"/>
    </location>
</feature>